<reference evidence="5 6" key="1">
    <citation type="journal article" date="2018" name="Proc. Natl. Acad. Sci. U.S.A.">
        <title>Draft genome sequence of Camellia sinensis var. sinensis provides insights into the evolution of the tea genome and tea quality.</title>
        <authorList>
            <person name="Wei C."/>
            <person name="Yang H."/>
            <person name="Wang S."/>
            <person name="Zhao J."/>
            <person name="Liu C."/>
            <person name="Gao L."/>
            <person name="Xia E."/>
            <person name="Lu Y."/>
            <person name="Tai Y."/>
            <person name="She G."/>
            <person name="Sun J."/>
            <person name="Cao H."/>
            <person name="Tong W."/>
            <person name="Gao Q."/>
            <person name="Li Y."/>
            <person name="Deng W."/>
            <person name="Jiang X."/>
            <person name="Wang W."/>
            <person name="Chen Q."/>
            <person name="Zhang S."/>
            <person name="Li H."/>
            <person name="Wu J."/>
            <person name="Wang P."/>
            <person name="Li P."/>
            <person name="Shi C."/>
            <person name="Zheng F."/>
            <person name="Jian J."/>
            <person name="Huang B."/>
            <person name="Shan D."/>
            <person name="Shi M."/>
            <person name="Fang C."/>
            <person name="Yue Y."/>
            <person name="Li F."/>
            <person name="Li D."/>
            <person name="Wei S."/>
            <person name="Han B."/>
            <person name="Jiang C."/>
            <person name="Yin Y."/>
            <person name="Xia T."/>
            <person name="Zhang Z."/>
            <person name="Bennetzen J.L."/>
            <person name="Zhao S."/>
            <person name="Wan X."/>
        </authorList>
    </citation>
    <scope>NUCLEOTIDE SEQUENCE [LARGE SCALE GENOMIC DNA]</scope>
    <source>
        <strain evidence="6">cv. Shuchazao</strain>
        <tissue evidence="5">Leaf</tissue>
    </source>
</reference>
<dbReference type="Proteomes" id="UP000306102">
    <property type="component" value="Unassembled WGS sequence"/>
</dbReference>
<dbReference type="InterPro" id="IPR002168">
    <property type="entry name" value="Lipase_GDXG_HIS_AS"/>
</dbReference>
<dbReference type="EMBL" id="SDRB02010658">
    <property type="protein sequence ID" value="THG05215.1"/>
    <property type="molecule type" value="Genomic_DNA"/>
</dbReference>
<feature type="domain" description="Alpha/beta hydrolase fold-3" evidence="4">
    <location>
        <begin position="82"/>
        <end position="304"/>
    </location>
</feature>
<keyword evidence="2" id="KW-0378">Hydrolase</keyword>
<dbReference type="InterPro" id="IPR029058">
    <property type="entry name" value="AB_hydrolase_fold"/>
</dbReference>
<dbReference type="AlphaFoldDB" id="A0A4S4DQB9"/>
<name>A0A4S4DQB9_CAMSN</name>
<dbReference type="PROSITE" id="PS01173">
    <property type="entry name" value="LIPASE_GDXG_HIS"/>
    <property type="match status" value="1"/>
</dbReference>
<evidence type="ECO:0000256" key="2">
    <source>
        <dbReference type="ARBA" id="ARBA00022801"/>
    </source>
</evidence>
<dbReference type="GO" id="GO:0016787">
    <property type="term" value="F:hydrolase activity"/>
    <property type="evidence" value="ECO:0007669"/>
    <property type="project" value="UniProtKB-KW"/>
</dbReference>
<protein>
    <recommendedName>
        <fullName evidence="4">Alpha/beta hydrolase fold-3 domain-containing protein</fullName>
    </recommendedName>
</protein>
<dbReference type="STRING" id="542762.A0A4S4DQB9"/>
<feature type="compositionally biased region" description="Acidic residues" evidence="3">
    <location>
        <begin position="341"/>
        <end position="351"/>
    </location>
</feature>
<dbReference type="PANTHER" id="PTHR23024:SF551">
    <property type="entry name" value="2-HYDROXYISOFLAVANONE DEHYDRATASE-LIKE"/>
    <property type="match status" value="1"/>
</dbReference>
<sequence length="351" mass="38867">MEDSTTTTIISADEIAHEFLPLLRVYKDGTVHRLHSTPPVPPSLFSTTTAVSSKDLTISPTTGVTARIYLPPLTTTTKLPILVYFHGGGFCVGSAFSATNHRYLTTLSSQSTALAVSIEYRLAPEHPLPTAYHDSWAALQWVASHYAGDGGERWLNDHGDFNRVFVGGDSAGGNIAHNMAMKAGRERLPNGVRILGVIAAHPYFWGADPIGSDTVSGHEDRMGSRLWKFVYPVCPGGLDDPTINPCGPGAPSLAGLGCSRLLVCVAEKDALRERNVKYYEAVRDSGWVGEVELYEAEGEEHVFHISNPESENTKIMLKRLKEEKRREREERREKEKMEMVMAEEEEKEDRR</sequence>
<dbReference type="PANTHER" id="PTHR23024">
    <property type="entry name" value="ARYLACETAMIDE DEACETYLASE"/>
    <property type="match status" value="1"/>
</dbReference>
<evidence type="ECO:0000313" key="5">
    <source>
        <dbReference type="EMBL" id="THG05215.1"/>
    </source>
</evidence>
<gene>
    <name evidence="5" type="ORF">TEA_013660</name>
</gene>
<accession>A0A4S4DQB9</accession>
<keyword evidence="6" id="KW-1185">Reference proteome</keyword>
<dbReference type="SUPFAM" id="SSF53474">
    <property type="entry name" value="alpha/beta-Hydrolases"/>
    <property type="match status" value="1"/>
</dbReference>
<dbReference type="Gene3D" id="3.40.50.1820">
    <property type="entry name" value="alpha/beta hydrolase"/>
    <property type="match status" value="1"/>
</dbReference>
<organism evidence="5 6">
    <name type="scientific">Camellia sinensis var. sinensis</name>
    <name type="common">China tea</name>
    <dbReference type="NCBI Taxonomy" id="542762"/>
    <lineage>
        <taxon>Eukaryota</taxon>
        <taxon>Viridiplantae</taxon>
        <taxon>Streptophyta</taxon>
        <taxon>Embryophyta</taxon>
        <taxon>Tracheophyta</taxon>
        <taxon>Spermatophyta</taxon>
        <taxon>Magnoliopsida</taxon>
        <taxon>eudicotyledons</taxon>
        <taxon>Gunneridae</taxon>
        <taxon>Pentapetalae</taxon>
        <taxon>asterids</taxon>
        <taxon>Ericales</taxon>
        <taxon>Theaceae</taxon>
        <taxon>Camellia</taxon>
    </lineage>
</organism>
<evidence type="ECO:0000256" key="3">
    <source>
        <dbReference type="SAM" id="MobiDB-lite"/>
    </source>
</evidence>
<evidence type="ECO:0000259" key="4">
    <source>
        <dbReference type="Pfam" id="PF07859"/>
    </source>
</evidence>
<comment type="similarity">
    <text evidence="1">Belongs to the 'GDXG' lipolytic enzyme family.</text>
</comment>
<feature type="compositionally biased region" description="Basic and acidic residues" evidence="3">
    <location>
        <begin position="321"/>
        <end position="338"/>
    </location>
</feature>
<comment type="caution">
    <text evidence="5">The sequence shown here is derived from an EMBL/GenBank/DDBJ whole genome shotgun (WGS) entry which is preliminary data.</text>
</comment>
<dbReference type="InterPro" id="IPR050466">
    <property type="entry name" value="Carboxylest/Gibb_receptor"/>
</dbReference>
<proteinExistence type="inferred from homology"/>
<dbReference type="InterPro" id="IPR013094">
    <property type="entry name" value="AB_hydrolase_3"/>
</dbReference>
<feature type="region of interest" description="Disordered" evidence="3">
    <location>
        <begin position="321"/>
        <end position="351"/>
    </location>
</feature>
<evidence type="ECO:0000313" key="6">
    <source>
        <dbReference type="Proteomes" id="UP000306102"/>
    </source>
</evidence>
<dbReference type="Pfam" id="PF07859">
    <property type="entry name" value="Abhydrolase_3"/>
    <property type="match status" value="1"/>
</dbReference>
<evidence type="ECO:0000256" key="1">
    <source>
        <dbReference type="ARBA" id="ARBA00010515"/>
    </source>
</evidence>